<dbReference type="PANTHER" id="PTHR31016:SF20">
    <property type="entry name" value="HEAT-INDUCIBLE TRANSCRIPTION REPRESSOR-RELATED"/>
    <property type="match status" value="1"/>
</dbReference>
<feature type="compositionally biased region" description="Low complexity" evidence="2">
    <location>
        <begin position="39"/>
        <end position="59"/>
    </location>
</feature>
<feature type="compositionally biased region" description="Acidic residues" evidence="2">
    <location>
        <begin position="396"/>
        <end position="410"/>
    </location>
</feature>
<protein>
    <submittedName>
        <fullName evidence="4">Uncharacterized protein LOC101509484</fullName>
    </submittedName>
</protein>
<dbReference type="KEGG" id="cam:101509484"/>
<feature type="region of interest" description="Disordered" evidence="2">
    <location>
        <begin position="369"/>
        <end position="424"/>
    </location>
</feature>
<dbReference type="OrthoDB" id="1924603at2759"/>
<feature type="compositionally biased region" description="Polar residues" evidence="2">
    <location>
        <begin position="214"/>
        <end position="231"/>
    </location>
</feature>
<dbReference type="Proteomes" id="UP000087171">
    <property type="component" value="Chromosome Ca3"/>
</dbReference>
<sequence>MAYRRRQGLSRASTFKEDFPSSLDNNNDSDPQQNGHAPSLSSSSSSLSSSSLAAQAIQASASRNRQPALSFAFDKFSHPEHQRSASFDAYGNDNTKSGFWGVLAHKAKSILDDKNSAPPPQHDTMSLPQTLKSHSFNTFTSPFSTQPLYQSPDSNKKMDNPTIRKGLDAISSSLNHLGDTFEKAYEDSKTMVESKTADLRSQIRRKGNGPEDINQASDVRNPWPQSDLTKSPSRHETQLKASRDVAMATAAKAKLLLRELKTVKADLAFAKARCAQLEEENKLLREREGSDKGLNRDDDDLIRHQLETLLGEKARLANENETYSRENRFLREIVEYHQLTMQDVVYLDEGMEEVTELYPMDANGVARLLSGSPHSSSPTSPDEVILGSAKAMFPVPEEEDDDKSTSEENETPSPPSVSVSKHAK</sequence>
<dbReference type="AlphaFoldDB" id="A0A1S2XQZ5"/>
<evidence type="ECO:0000256" key="1">
    <source>
        <dbReference type="SAM" id="Coils"/>
    </source>
</evidence>
<dbReference type="PANTHER" id="PTHR31016">
    <property type="entry name" value="OS04G0228100 PROTEIN"/>
    <property type="match status" value="1"/>
</dbReference>
<feature type="compositionally biased region" description="Polar residues" evidence="2">
    <location>
        <begin position="22"/>
        <end position="36"/>
    </location>
</feature>
<dbReference type="GeneID" id="101509484"/>
<feature type="region of interest" description="Disordered" evidence="2">
    <location>
        <begin position="1"/>
        <end position="59"/>
    </location>
</feature>
<keyword evidence="1" id="KW-0175">Coiled coil</keyword>
<keyword evidence="3" id="KW-1185">Reference proteome</keyword>
<accession>A0A1S2XQZ5</accession>
<evidence type="ECO:0000313" key="4">
    <source>
        <dbReference type="RefSeq" id="XP_004492597.1"/>
    </source>
</evidence>
<dbReference type="eggNOG" id="ENOG502QPQ1">
    <property type="taxonomic scope" value="Eukaryota"/>
</dbReference>
<dbReference type="STRING" id="3827.A0A1S2XQZ5"/>
<evidence type="ECO:0000313" key="3">
    <source>
        <dbReference type="Proteomes" id="UP000087171"/>
    </source>
</evidence>
<feature type="compositionally biased region" description="Low complexity" evidence="2">
    <location>
        <begin position="370"/>
        <end position="381"/>
    </location>
</feature>
<dbReference type="RefSeq" id="XP_004492597.1">
    <property type="nucleotide sequence ID" value="XM_004492540.3"/>
</dbReference>
<reference evidence="3" key="1">
    <citation type="journal article" date="2013" name="Nat. Biotechnol.">
        <title>Draft genome sequence of chickpea (Cicer arietinum) provides a resource for trait improvement.</title>
        <authorList>
            <person name="Varshney R.K."/>
            <person name="Song C."/>
            <person name="Saxena R.K."/>
            <person name="Azam S."/>
            <person name="Yu S."/>
            <person name="Sharpe A.G."/>
            <person name="Cannon S."/>
            <person name="Baek J."/>
            <person name="Rosen B.D."/>
            <person name="Tar'an B."/>
            <person name="Millan T."/>
            <person name="Zhang X."/>
            <person name="Ramsay L.D."/>
            <person name="Iwata A."/>
            <person name="Wang Y."/>
            <person name="Nelson W."/>
            <person name="Farmer A.D."/>
            <person name="Gaur P.M."/>
            <person name="Soderlund C."/>
            <person name="Penmetsa R.V."/>
            <person name="Xu C."/>
            <person name="Bharti A.K."/>
            <person name="He W."/>
            <person name="Winter P."/>
            <person name="Zhao S."/>
            <person name="Hane J.K."/>
            <person name="Carrasquilla-Garcia N."/>
            <person name="Condie J.A."/>
            <person name="Upadhyaya H.D."/>
            <person name="Luo M.C."/>
            <person name="Thudi M."/>
            <person name="Gowda C.L."/>
            <person name="Singh N.P."/>
            <person name="Lichtenzveig J."/>
            <person name="Gali K.K."/>
            <person name="Rubio J."/>
            <person name="Nadarajan N."/>
            <person name="Dolezel J."/>
            <person name="Bansal K.C."/>
            <person name="Xu X."/>
            <person name="Edwards D."/>
            <person name="Zhang G."/>
            <person name="Kahl G."/>
            <person name="Gil J."/>
            <person name="Singh K.B."/>
            <person name="Datta S.K."/>
            <person name="Jackson S.A."/>
            <person name="Wang J."/>
            <person name="Cook D.R."/>
        </authorList>
    </citation>
    <scope>NUCLEOTIDE SEQUENCE [LARGE SCALE GENOMIC DNA]</scope>
    <source>
        <strain evidence="3">cv. CDC Frontier</strain>
    </source>
</reference>
<reference evidence="4" key="2">
    <citation type="submission" date="2025-08" db="UniProtKB">
        <authorList>
            <consortium name="RefSeq"/>
        </authorList>
    </citation>
    <scope>IDENTIFICATION</scope>
    <source>
        <tissue evidence="4">Etiolated seedlings</tissue>
    </source>
</reference>
<dbReference type="PaxDb" id="3827-XP_004492597.1"/>
<evidence type="ECO:0000256" key="2">
    <source>
        <dbReference type="SAM" id="MobiDB-lite"/>
    </source>
</evidence>
<proteinExistence type="predicted"/>
<feature type="region of interest" description="Disordered" evidence="2">
    <location>
        <begin position="204"/>
        <end position="240"/>
    </location>
</feature>
<gene>
    <name evidence="4" type="primary">LOC101509484</name>
</gene>
<name>A0A1S2XQZ5_CICAR</name>
<feature type="coiled-coil region" evidence="1">
    <location>
        <begin position="253"/>
        <end position="333"/>
    </location>
</feature>
<organism evidence="3 4">
    <name type="scientific">Cicer arietinum</name>
    <name type="common">Chickpea</name>
    <name type="synonym">Garbanzo</name>
    <dbReference type="NCBI Taxonomy" id="3827"/>
    <lineage>
        <taxon>Eukaryota</taxon>
        <taxon>Viridiplantae</taxon>
        <taxon>Streptophyta</taxon>
        <taxon>Embryophyta</taxon>
        <taxon>Tracheophyta</taxon>
        <taxon>Spermatophyta</taxon>
        <taxon>Magnoliopsida</taxon>
        <taxon>eudicotyledons</taxon>
        <taxon>Gunneridae</taxon>
        <taxon>Pentapetalae</taxon>
        <taxon>rosids</taxon>
        <taxon>fabids</taxon>
        <taxon>Fabales</taxon>
        <taxon>Fabaceae</taxon>
        <taxon>Papilionoideae</taxon>
        <taxon>50 kb inversion clade</taxon>
        <taxon>NPAAA clade</taxon>
        <taxon>Hologalegina</taxon>
        <taxon>IRL clade</taxon>
        <taxon>Cicereae</taxon>
        <taxon>Cicer</taxon>
    </lineage>
</organism>